<dbReference type="Proteomes" id="UP000573599">
    <property type="component" value="Unassembled WGS sequence"/>
</dbReference>
<evidence type="ECO:0000313" key="1">
    <source>
        <dbReference type="EMBL" id="NYG07791.1"/>
    </source>
</evidence>
<protein>
    <submittedName>
        <fullName evidence="1">DNA-binding phage protein</fullName>
    </submittedName>
</protein>
<gene>
    <name evidence="1" type="ORF">BJ986_002278</name>
</gene>
<organism evidence="1 2">
    <name type="scientific">Pedococcus badiiscoriae</name>
    <dbReference type="NCBI Taxonomy" id="642776"/>
    <lineage>
        <taxon>Bacteria</taxon>
        <taxon>Bacillati</taxon>
        <taxon>Actinomycetota</taxon>
        <taxon>Actinomycetes</taxon>
        <taxon>Micrococcales</taxon>
        <taxon>Intrasporangiaceae</taxon>
        <taxon>Pedococcus</taxon>
    </lineage>
</organism>
<sequence>MYDSRQHDVAAIARVIGVSRASVYRALNDSLPAQDRRNA</sequence>
<evidence type="ECO:0000313" key="2">
    <source>
        <dbReference type="Proteomes" id="UP000573599"/>
    </source>
</evidence>
<dbReference type="AlphaFoldDB" id="A0A852WJI5"/>
<reference evidence="1 2" key="1">
    <citation type="submission" date="2020-07" db="EMBL/GenBank/DDBJ databases">
        <title>Sequencing the genomes of 1000 actinobacteria strains.</title>
        <authorList>
            <person name="Klenk H.-P."/>
        </authorList>
    </citation>
    <scope>NUCLEOTIDE SEQUENCE [LARGE SCALE GENOMIC DNA]</scope>
    <source>
        <strain evidence="1 2">DSM 23987</strain>
    </source>
</reference>
<dbReference type="EMBL" id="JACCAB010000001">
    <property type="protein sequence ID" value="NYG07791.1"/>
    <property type="molecule type" value="Genomic_DNA"/>
</dbReference>
<proteinExistence type="predicted"/>
<accession>A0A852WJI5</accession>
<comment type="caution">
    <text evidence="1">The sequence shown here is derived from an EMBL/GenBank/DDBJ whole genome shotgun (WGS) entry which is preliminary data.</text>
</comment>
<dbReference type="RefSeq" id="WP_179422087.1">
    <property type="nucleotide sequence ID" value="NZ_JACCAB010000001.1"/>
</dbReference>
<dbReference type="GO" id="GO:0003677">
    <property type="term" value="F:DNA binding"/>
    <property type="evidence" value="ECO:0007669"/>
    <property type="project" value="UniProtKB-KW"/>
</dbReference>
<name>A0A852WJI5_9MICO</name>
<keyword evidence="2" id="KW-1185">Reference proteome</keyword>
<keyword evidence="1" id="KW-0238">DNA-binding</keyword>